<protein>
    <submittedName>
        <fullName evidence="3">Damage-inducible protein DinB</fullName>
    </submittedName>
</protein>
<keyword evidence="2" id="KW-0479">Metal-binding</keyword>
<organism evidence="3 4">
    <name type="scientific">Rossellomorea pakistanensis</name>
    <dbReference type="NCBI Taxonomy" id="992288"/>
    <lineage>
        <taxon>Bacteria</taxon>
        <taxon>Bacillati</taxon>
        <taxon>Bacillota</taxon>
        <taxon>Bacilli</taxon>
        <taxon>Bacillales</taxon>
        <taxon>Bacillaceae</taxon>
        <taxon>Rossellomorea</taxon>
    </lineage>
</organism>
<keyword evidence="4" id="KW-1185">Reference proteome</keyword>
<evidence type="ECO:0000256" key="2">
    <source>
        <dbReference type="ARBA" id="ARBA00022723"/>
    </source>
</evidence>
<dbReference type="Proteomes" id="UP001646157">
    <property type="component" value="Unassembled WGS sequence"/>
</dbReference>
<dbReference type="InterPro" id="IPR007837">
    <property type="entry name" value="DinB"/>
</dbReference>
<comment type="caution">
    <text evidence="3">The sequence shown here is derived from an EMBL/GenBank/DDBJ whole genome shotgun (WGS) entry which is preliminary data.</text>
</comment>
<evidence type="ECO:0000256" key="1">
    <source>
        <dbReference type="ARBA" id="ARBA00008635"/>
    </source>
</evidence>
<accession>A0ABS2NHD3</accession>
<evidence type="ECO:0000313" key="4">
    <source>
        <dbReference type="Proteomes" id="UP001646157"/>
    </source>
</evidence>
<name>A0ABS2NHD3_9BACI</name>
<reference evidence="3 4" key="1">
    <citation type="submission" date="2021-01" db="EMBL/GenBank/DDBJ databases">
        <title>Genomic Encyclopedia of Type Strains, Phase IV (KMG-IV): sequencing the most valuable type-strain genomes for metagenomic binning, comparative biology and taxonomic classification.</title>
        <authorList>
            <person name="Goeker M."/>
        </authorList>
    </citation>
    <scope>NUCLEOTIDE SEQUENCE [LARGE SCALE GENOMIC DNA]</scope>
    <source>
        <strain evidence="3 4">DSM 24834</strain>
    </source>
</reference>
<evidence type="ECO:0000313" key="3">
    <source>
        <dbReference type="EMBL" id="MBM7587280.1"/>
    </source>
</evidence>
<gene>
    <name evidence="3" type="ORF">JOC86_003853</name>
</gene>
<dbReference type="Pfam" id="PF05163">
    <property type="entry name" value="DinB"/>
    <property type="match status" value="1"/>
</dbReference>
<comment type="similarity">
    <text evidence="1">Belongs to the DinB family.</text>
</comment>
<dbReference type="RefSeq" id="WP_205174474.1">
    <property type="nucleotide sequence ID" value="NZ_JAFBDZ010000004.1"/>
</dbReference>
<dbReference type="SUPFAM" id="SSF109854">
    <property type="entry name" value="DinB/YfiT-like putative metalloenzymes"/>
    <property type="match status" value="1"/>
</dbReference>
<dbReference type="EMBL" id="JAFBDZ010000004">
    <property type="protein sequence ID" value="MBM7587280.1"/>
    <property type="molecule type" value="Genomic_DNA"/>
</dbReference>
<proteinExistence type="inferred from homology"/>
<dbReference type="InterPro" id="IPR034660">
    <property type="entry name" value="DinB/YfiT-like"/>
</dbReference>
<dbReference type="Gene3D" id="1.20.120.450">
    <property type="entry name" value="dinb family like domain"/>
    <property type="match status" value="1"/>
</dbReference>
<sequence length="167" mass="19051">MFQSLNHFLKSWEYESGTTQNLLNNLTDESLKQEITSQNWNLGRIAWHTVASIHIITSNTNLRFEGQAEDWPVPNSAKIIADRYSQGSEAFVQALETQWSDQTLGKQINFLGRQMTNGSLLMFLLQHQSHHRGQMTVLMRQAGLSVPGIYGPSKEEWAKFGMEPPKM</sequence>